<evidence type="ECO:0000256" key="2">
    <source>
        <dbReference type="SAM" id="Phobius"/>
    </source>
</evidence>
<sequence>MVLSGPHQSVRPFFFGRGGSVRPSAFETLPKQTCRRPWSVGPVRCGLDSISVVFHNGGLEEGNYQFDVESIVGVAEDVTSILDIACYYQGEDYCSGNVNDDPFAKSQFKAILVRFASQTNTIDVSSDSSRLAAGARHGVGSHVVSSLCWDPKTKDSFHPLLFSSSSGHIGALPHHWVYPQREKEGGKESIAGTNNTAPANTGKAPAAEPDDPLFDDSLLLEGIPPDSIFNDEEDAQKLANCRPAPSHSPPPLPPPVTTRTTNQISDKHIHDDDSEVAPPTKRRNVVLSDTEEERLDPLSPVISSTIDTGLLLLLFPLSSLLLLLLNTIMRYSNHQPLPVTSPIASCCRHSSRTSTKNKNFSIFLRWTRQRGGGFDNETS</sequence>
<dbReference type="OrthoDB" id="427368at2759"/>
<keyword evidence="2" id="KW-0812">Transmembrane</keyword>
<evidence type="ECO:0000313" key="3">
    <source>
        <dbReference type="EnsemblMetazoa" id="Aqu2.1.21190_001"/>
    </source>
</evidence>
<keyword evidence="2" id="KW-1133">Transmembrane helix</keyword>
<organism evidence="3">
    <name type="scientific">Amphimedon queenslandica</name>
    <name type="common">Sponge</name>
    <dbReference type="NCBI Taxonomy" id="400682"/>
    <lineage>
        <taxon>Eukaryota</taxon>
        <taxon>Metazoa</taxon>
        <taxon>Porifera</taxon>
        <taxon>Demospongiae</taxon>
        <taxon>Heteroscleromorpha</taxon>
        <taxon>Haplosclerida</taxon>
        <taxon>Niphatidae</taxon>
        <taxon>Amphimedon</taxon>
    </lineage>
</organism>
<feature type="region of interest" description="Disordered" evidence="1">
    <location>
        <begin position="183"/>
        <end position="217"/>
    </location>
</feature>
<reference evidence="3" key="1">
    <citation type="submission" date="2017-05" db="UniProtKB">
        <authorList>
            <consortium name="EnsemblMetazoa"/>
        </authorList>
    </citation>
    <scope>IDENTIFICATION</scope>
</reference>
<feature type="compositionally biased region" description="Pro residues" evidence="1">
    <location>
        <begin position="246"/>
        <end position="256"/>
    </location>
</feature>
<accession>A0A1X7U0R9</accession>
<evidence type="ECO:0000256" key="1">
    <source>
        <dbReference type="SAM" id="MobiDB-lite"/>
    </source>
</evidence>
<proteinExistence type="predicted"/>
<name>A0A1X7U0R9_AMPQE</name>
<feature type="transmembrane region" description="Helical" evidence="2">
    <location>
        <begin position="309"/>
        <end position="328"/>
    </location>
</feature>
<protein>
    <submittedName>
        <fullName evidence="3">Uncharacterized protein</fullName>
    </submittedName>
</protein>
<dbReference type="EnsemblMetazoa" id="Aqu2.1.21190_001">
    <property type="protein sequence ID" value="Aqu2.1.21190_001"/>
    <property type="gene ID" value="Aqu2.1.21190"/>
</dbReference>
<dbReference type="AlphaFoldDB" id="A0A1X7U0R9"/>
<dbReference type="InParanoid" id="A0A1X7U0R9"/>
<keyword evidence="2" id="KW-0472">Membrane</keyword>
<feature type="region of interest" description="Disordered" evidence="1">
    <location>
        <begin position="240"/>
        <end position="261"/>
    </location>
</feature>